<feature type="compositionally biased region" description="Gly residues" evidence="1">
    <location>
        <begin position="538"/>
        <end position="555"/>
    </location>
</feature>
<feature type="compositionally biased region" description="Polar residues" evidence="1">
    <location>
        <begin position="129"/>
        <end position="147"/>
    </location>
</feature>
<feature type="region of interest" description="Disordered" evidence="1">
    <location>
        <begin position="67"/>
        <end position="107"/>
    </location>
</feature>
<feature type="compositionally biased region" description="Low complexity" evidence="1">
    <location>
        <begin position="457"/>
        <end position="470"/>
    </location>
</feature>
<feature type="region of interest" description="Disordered" evidence="1">
    <location>
        <begin position="300"/>
        <end position="319"/>
    </location>
</feature>
<dbReference type="Proteomes" id="UP000030763">
    <property type="component" value="Unassembled WGS sequence"/>
</dbReference>
<dbReference type="RefSeq" id="XP_013337298.1">
    <property type="nucleotide sequence ID" value="XM_013481844.1"/>
</dbReference>
<dbReference type="PROSITE" id="PS50086">
    <property type="entry name" value="TBC_RABGAP"/>
    <property type="match status" value="1"/>
</dbReference>
<feature type="compositionally biased region" description="Low complexity" evidence="1">
    <location>
        <begin position="148"/>
        <end position="182"/>
    </location>
</feature>
<keyword evidence="4" id="KW-1185">Reference proteome</keyword>
<feature type="region of interest" description="Disordered" evidence="1">
    <location>
        <begin position="457"/>
        <end position="507"/>
    </location>
</feature>
<organism evidence="3 4">
    <name type="scientific">Eimeria maxima</name>
    <name type="common">Coccidian parasite</name>
    <dbReference type="NCBI Taxonomy" id="5804"/>
    <lineage>
        <taxon>Eukaryota</taxon>
        <taxon>Sar</taxon>
        <taxon>Alveolata</taxon>
        <taxon>Apicomplexa</taxon>
        <taxon>Conoidasida</taxon>
        <taxon>Coccidia</taxon>
        <taxon>Eucoccidiorida</taxon>
        <taxon>Eimeriorina</taxon>
        <taxon>Eimeriidae</taxon>
        <taxon>Eimeria</taxon>
    </lineage>
</organism>
<feature type="region of interest" description="Disordered" evidence="1">
    <location>
        <begin position="1169"/>
        <end position="1199"/>
    </location>
</feature>
<reference evidence="3" key="1">
    <citation type="submission" date="2013-10" db="EMBL/GenBank/DDBJ databases">
        <title>Genomic analysis of the causative agents of coccidiosis in chickens.</title>
        <authorList>
            <person name="Reid A.J."/>
            <person name="Blake D."/>
            <person name="Billington K."/>
            <person name="Browne H."/>
            <person name="Dunn M."/>
            <person name="Hung S."/>
            <person name="Kawahara F."/>
            <person name="Miranda-Saavedra D."/>
            <person name="Mourier T."/>
            <person name="Nagra H."/>
            <person name="Otto T.D."/>
            <person name="Rawlings N."/>
            <person name="Sanchez A."/>
            <person name="Sanders M."/>
            <person name="Subramaniam C."/>
            <person name="Tay Y."/>
            <person name="Dear P."/>
            <person name="Doerig C."/>
            <person name="Gruber A."/>
            <person name="Parkinson J."/>
            <person name="Shirley M."/>
            <person name="Wan K.L."/>
            <person name="Berriman M."/>
            <person name="Tomley F."/>
            <person name="Pain A."/>
        </authorList>
    </citation>
    <scope>NUCLEOTIDE SEQUENCE [LARGE SCALE GENOMIC DNA]</scope>
    <source>
        <strain evidence="3">Weybridge</strain>
    </source>
</reference>
<sequence>MASGNTRPTIAASPEIAVLDVTPPRSAAVTAVADESAPARNAGNDLGRGPSTTCACTVTEANAVGVLERPTGQKSQDSPSSAVWLHSSSTPHGHYGSSSKSSSTGDDSGSVLLAFATATESCSIPSTEMSYDMESSANNNRKSNMVESSSSSSSSGAQSSNGNNSSSGSSSTSSGNTTNSGSGKPGRYGVPPGDESMNSLRRHVELLVDREVNTRTRSRLEACLDALEPQIVDLHLLRVVCAKGLPEGCAALRSIYWRLLLNCLPPNPADWQQRRCKLREAYESYKAEFIREPEAVRRLRRMQQQQRQDGEDGTGEAKWNKPFPATAAAAFGEGYTTAPCDSRLPGCEVSTDGGGRLQSDSSIPLAAVKDHPLCRSATSEWRGYWVDAEVFDQINKDVFRTRPELCFFALNPQQTIARQQQLHLYPPPPTRHTQSQQQQQNEHVPRLVNYDLILQHQQQPQQQLQHQQPPTRAAPNPAEEGTCASSKHKAGGGSHSRSFNSTSSPLRGFRLPSAFRSKKKLVSATVPANPDESVCNSGSGGSGGRGTCSGSGGSGRSSSSLHAGVGGRCSSPQQNAKERAVPGGGGQTRICSSSPPERVLPGCVRSRNRQSPDAADPMKVSAATEQDDHLLKRQMGAAKSRAERRNASVNSNCSNDSSNSGGRSCLDPRLPSGKSCEPEPVRGPGKAEQLPQNLPANFGAAAASAVATDAEAAPAAWAPGEEPDFRDQSGCLEDCAAVAAVAPDGGNCSVATEQLGGAEAVQPWRAPAGVQDVCNMITPHRHYDVLSRLLFIYAKVNAGLCYVQGMNEILAPIYYALMTDPTYTDYEQAEAEIFYCFSEVMQQQRDAFCKALDPTDAGVRGRLSSLDGLLRQKDEEVWMHLNAVGVEPQFYALRWLLLMLTQEFEMPDVLALWDGLIADTGRPLPLLYYVCVAIIIWLRPALLAGDFTACMKLLQHLPSFDPKALLSCAMRLRADDVDGNLSPARPVPVGGRRRREGLEELDPLQQVSDSLFKPISRAIAALSLNDGQGAVPNEAVRLGGGVAEAVGERNWTKGIFLSPSLRGEGSVHRGEGGDGADAPLGHLKRLAGAGVEHACRGASVVSQYLNNSGLASGLASNITSFFGGESTSSSAVSPPEATETSAADERPRQSAAAKFGEFLAAAQNGLSSGITGATSSRMGQEKAPETSPAPDTDDTLGRAPQLIECPFSPVEEAVSEALERLPLEEDSSLRDISPRQRKLWDTDSTEGLGGIIGDADSITDSPRGDSDKRSFKSPEGEGLRITIL</sequence>
<dbReference type="Pfam" id="PF00566">
    <property type="entry name" value="RabGAP-TBC"/>
    <property type="match status" value="1"/>
</dbReference>
<dbReference type="VEuPathDB" id="ToxoDB:EMWEY_00033300"/>
<feature type="compositionally biased region" description="Low complexity" evidence="1">
    <location>
        <begin position="96"/>
        <end position="107"/>
    </location>
</feature>
<accession>U6MC62</accession>
<dbReference type="SMART" id="SM00164">
    <property type="entry name" value="TBC"/>
    <property type="match status" value="1"/>
</dbReference>
<feature type="compositionally biased region" description="Basic and acidic residues" evidence="1">
    <location>
        <begin position="1262"/>
        <end position="1278"/>
    </location>
</feature>
<reference evidence="3" key="2">
    <citation type="submission" date="2013-10" db="EMBL/GenBank/DDBJ databases">
        <authorList>
            <person name="Aslett M."/>
        </authorList>
    </citation>
    <scope>NUCLEOTIDE SEQUENCE [LARGE SCALE GENOMIC DNA]</scope>
    <source>
        <strain evidence="3">Weybridge</strain>
    </source>
</reference>
<dbReference type="InterPro" id="IPR035969">
    <property type="entry name" value="Rab-GAP_TBC_sf"/>
</dbReference>
<feature type="compositionally biased region" description="Basic and acidic residues" evidence="1">
    <location>
        <begin position="1229"/>
        <end position="1241"/>
    </location>
</feature>
<feature type="compositionally biased region" description="Polar residues" evidence="1">
    <location>
        <begin position="1169"/>
        <end position="1178"/>
    </location>
</feature>
<feature type="region of interest" description="Disordered" evidence="1">
    <location>
        <begin position="522"/>
        <end position="692"/>
    </location>
</feature>
<dbReference type="GO" id="GO:0006886">
    <property type="term" value="P:intracellular protein transport"/>
    <property type="evidence" value="ECO:0007669"/>
    <property type="project" value="TreeGrafter"/>
</dbReference>
<feature type="region of interest" description="Disordered" evidence="1">
    <location>
        <begin position="129"/>
        <end position="197"/>
    </location>
</feature>
<dbReference type="OMA" id="ATSEWRG"/>
<dbReference type="GeneID" id="25337316"/>
<dbReference type="Gene3D" id="1.10.8.270">
    <property type="entry name" value="putative rabgap domain of human tbc1 domain family member 14 like domains"/>
    <property type="match status" value="1"/>
</dbReference>
<feature type="region of interest" description="Disordered" evidence="1">
    <location>
        <begin position="30"/>
        <end position="52"/>
    </location>
</feature>
<feature type="region of interest" description="Disordered" evidence="1">
    <location>
        <begin position="1124"/>
        <end position="1150"/>
    </location>
</feature>
<dbReference type="GO" id="GO:0005096">
    <property type="term" value="F:GTPase activator activity"/>
    <property type="evidence" value="ECO:0007669"/>
    <property type="project" value="TreeGrafter"/>
</dbReference>
<dbReference type="OrthoDB" id="10263206at2759"/>
<dbReference type="SUPFAM" id="SSF47923">
    <property type="entry name" value="Ypt/Rab-GAP domain of gyp1p"/>
    <property type="match status" value="3"/>
</dbReference>
<dbReference type="InterPro" id="IPR000195">
    <property type="entry name" value="Rab-GAP-TBC_dom"/>
</dbReference>
<dbReference type="PANTHER" id="PTHR22957:SF27">
    <property type="entry name" value="TBC1 DOMAIN FAMILY MEMBER 13"/>
    <property type="match status" value="1"/>
</dbReference>
<protein>
    <recommendedName>
        <fullName evidence="2">Rab-GAP TBC domain-containing protein</fullName>
    </recommendedName>
</protein>
<evidence type="ECO:0000313" key="3">
    <source>
        <dbReference type="EMBL" id="CDJ60648.1"/>
    </source>
</evidence>
<evidence type="ECO:0000313" key="4">
    <source>
        <dbReference type="Proteomes" id="UP000030763"/>
    </source>
</evidence>
<gene>
    <name evidence="3" type="ORF">EMWEY_00033300</name>
</gene>
<dbReference type="EMBL" id="HG721898">
    <property type="protein sequence ID" value="CDJ60648.1"/>
    <property type="molecule type" value="Genomic_DNA"/>
</dbReference>
<evidence type="ECO:0000259" key="2">
    <source>
        <dbReference type="PROSITE" id="PS50086"/>
    </source>
</evidence>
<evidence type="ECO:0000256" key="1">
    <source>
        <dbReference type="SAM" id="MobiDB-lite"/>
    </source>
</evidence>
<dbReference type="Gene3D" id="1.10.472.80">
    <property type="entry name" value="Ypt/Rab-GAP domain of gyp1p, domain 3"/>
    <property type="match status" value="1"/>
</dbReference>
<feature type="domain" description="Rab-GAP TBC" evidence="2">
    <location>
        <begin position="247"/>
        <end position="920"/>
    </location>
</feature>
<feature type="compositionally biased region" description="Polar residues" evidence="1">
    <location>
        <begin position="72"/>
        <end position="91"/>
    </location>
</feature>
<feature type="region of interest" description="Disordered" evidence="1">
    <location>
        <begin position="1229"/>
        <end position="1284"/>
    </location>
</feature>
<feature type="compositionally biased region" description="Low complexity" evidence="1">
    <location>
        <begin position="647"/>
        <end position="660"/>
    </location>
</feature>
<proteinExistence type="predicted"/>
<dbReference type="PANTHER" id="PTHR22957">
    <property type="entry name" value="TBC1 DOMAIN FAMILY MEMBER GTPASE-ACTIVATING PROTEIN"/>
    <property type="match status" value="1"/>
</dbReference>
<name>U6MC62_EIMMA</name>